<dbReference type="RefSeq" id="WP_305011144.1">
    <property type="nucleotide sequence ID" value="NZ_JAUQSX010000004.1"/>
</dbReference>
<proteinExistence type="predicted"/>
<name>A0ABT9ABT5_9BACT</name>
<evidence type="ECO:0000313" key="2">
    <source>
        <dbReference type="Proteomes" id="UP001167796"/>
    </source>
</evidence>
<dbReference type="Proteomes" id="UP001167796">
    <property type="component" value="Unassembled WGS sequence"/>
</dbReference>
<sequence length="112" mass="11754">MLSLQILPPSPGTTTRMVSGRCCAGQLREAAKKATESALDKAHQRTLTEAAATASRRADSIPALLLLVLVLAGLTQCSTTRATAPAEAHATTAEHAAPVNVRGWHEVDTLEE</sequence>
<accession>A0ABT9ABT5</accession>
<keyword evidence="2" id="KW-1185">Reference proteome</keyword>
<protein>
    <submittedName>
        <fullName evidence="1">Uncharacterized protein</fullName>
    </submittedName>
</protein>
<organism evidence="1 2">
    <name type="scientific">Hymenobacter mellowenesis</name>
    <dbReference type="NCBI Taxonomy" id="3063995"/>
    <lineage>
        <taxon>Bacteria</taxon>
        <taxon>Pseudomonadati</taxon>
        <taxon>Bacteroidota</taxon>
        <taxon>Cytophagia</taxon>
        <taxon>Cytophagales</taxon>
        <taxon>Hymenobacteraceae</taxon>
        <taxon>Hymenobacter</taxon>
    </lineage>
</organism>
<comment type="caution">
    <text evidence="1">The sequence shown here is derived from an EMBL/GenBank/DDBJ whole genome shotgun (WGS) entry which is preliminary data.</text>
</comment>
<evidence type="ECO:0000313" key="1">
    <source>
        <dbReference type="EMBL" id="MDO7846456.1"/>
    </source>
</evidence>
<gene>
    <name evidence="1" type="ORF">Q5H92_08815</name>
</gene>
<dbReference type="EMBL" id="JAUQSX010000004">
    <property type="protein sequence ID" value="MDO7846456.1"/>
    <property type="molecule type" value="Genomic_DNA"/>
</dbReference>
<reference evidence="1" key="1">
    <citation type="submission" date="2023-07" db="EMBL/GenBank/DDBJ databases">
        <authorList>
            <person name="Kim M.K."/>
        </authorList>
    </citation>
    <scope>NUCLEOTIDE SEQUENCE</scope>
    <source>
        <strain evidence="1">M29</strain>
    </source>
</reference>